<dbReference type="PANTHER" id="PTHR46066">
    <property type="entry name" value="CHITINASE DOMAIN-CONTAINING PROTEIN 1 FAMILY MEMBER"/>
    <property type="match status" value="1"/>
</dbReference>
<dbReference type="Pfam" id="PF01476">
    <property type="entry name" value="LysM"/>
    <property type="match status" value="2"/>
</dbReference>
<keyword evidence="2" id="KW-0326">Glycosidase</keyword>
<protein>
    <submittedName>
        <fullName evidence="5">Spore gernimation protein</fullName>
    </submittedName>
</protein>
<gene>
    <name evidence="5" type="ORF">BHE18_22170</name>
</gene>
<name>A0A1J6W201_9BACI</name>
<dbReference type="Gene3D" id="3.10.350.10">
    <property type="entry name" value="LysM domain"/>
    <property type="match status" value="2"/>
</dbReference>
<evidence type="ECO:0000259" key="3">
    <source>
        <dbReference type="PROSITE" id="PS51782"/>
    </source>
</evidence>
<dbReference type="Pfam" id="PF00704">
    <property type="entry name" value="Glyco_hydro_18"/>
    <property type="match status" value="1"/>
</dbReference>
<feature type="domain" description="LysM" evidence="3">
    <location>
        <begin position="2"/>
        <end position="46"/>
    </location>
</feature>
<keyword evidence="6" id="KW-1185">Reference proteome</keyword>
<dbReference type="Gene3D" id="3.10.50.10">
    <property type="match status" value="1"/>
</dbReference>
<dbReference type="SMART" id="SM00257">
    <property type="entry name" value="LysM"/>
    <property type="match status" value="2"/>
</dbReference>
<proteinExistence type="predicted"/>
<dbReference type="OrthoDB" id="9769314at2"/>
<evidence type="ECO:0000256" key="2">
    <source>
        <dbReference type="ARBA" id="ARBA00023295"/>
    </source>
</evidence>
<dbReference type="GO" id="GO:0005975">
    <property type="term" value="P:carbohydrate metabolic process"/>
    <property type="evidence" value="ECO:0007669"/>
    <property type="project" value="InterPro"/>
</dbReference>
<evidence type="ECO:0000259" key="4">
    <source>
        <dbReference type="PROSITE" id="PS51910"/>
    </source>
</evidence>
<comment type="caution">
    <text evidence="5">The sequence shown here is derived from an EMBL/GenBank/DDBJ whole genome shotgun (WGS) entry which is preliminary data.</text>
</comment>
<organism evidence="5 6">
    <name type="scientific">Rossellomorea aquimaris</name>
    <dbReference type="NCBI Taxonomy" id="189382"/>
    <lineage>
        <taxon>Bacteria</taxon>
        <taxon>Bacillati</taxon>
        <taxon>Bacillota</taxon>
        <taxon>Bacilli</taxon>
        <taxon>Bacillales</taxon>
        <taxon>Bacillaceae</taxon>
        <taxon>Rossellomorea</taxon>
    </lineage>
</organism>
<dbReference type="InterPro" id="IPR018392">
    <property type="entry name" value="LysM"/>
</dbReference>
<dbReference type="InterPro" id="IPR017853">
    <property type="entry name" value="GH"/>
</dbReference>
<dbReference type="GO" id="GO:0070492">
    <property type="term" value="F:oligosaccharide binding"/>
    <property type="evidence" value="ECO:0007669"/>
    <property type="project" value="TreeGrafter"/>
</dbReference>
<evidence type="ECO:0000313" key="5">
    <source>
        <dbReference type="EMBL" id="OIU71605.1"/>
    </source>
</evidence>
<dbReference type="GO" id="GO:0008061">
    <property type="term" value="F:chitin binding"/>
    <property type="evidence" value="ECO:0007669"/>
    <property type="project" value="InterPro"/>
</dbReference>
<evidence type="ECO:0000256" key="1">
    <source>
        <dbReference type="ARBA" id="ARBA00022801"/>
    </source>
</evidence>
<dbReference type="InterPro" id="IPR001223">
    <property type="entry name" value="Glyco_hydro18_cat"/>
</dbReference>
<dbReference type="InterPro" id="IPR029070">
    <property type="entry name" value="Chitinase_insertion_sf"/>
</dbReference>
<keyword evidence="1" id="KW-0378">Hydrolase</keyword>
<dbReference type="AlphaFoldDB" id="A0A1J6W201"/>
<dbReference type="GO" id="GO:0016798">
    <property type="term" value="F:hydrolase activity, acting on glycosyl bonds"/>
    <property type="evidence" value="ECO:0007669"/>
    <property type="project" value="UniProtKB-KW"/>
</dbReference>
<dbReference type="PANTHER" id="PTHR46066:SF2">
    <property type="entry name" value="CHITINASE DOMAIN-CONTAINING PROTEIN 1"/>
    <property type="match status" value="1"/>
</dbReference>
<dbReference type="SMART" id="SM00636">
    <property type="entry name" value="Glyco_18"/>
    <property type="match status" value="1"/>
</dbReference>
<feature type="domain" description="LysM" evidence="3">
    <location>
        <begin position="51"/>
        <end position="95"/>
    </location>
</feature>
<accession>A0A1J6W201</accession>
<feature type="domain" description="GH18" evidence="4">
    <location>
        <begin position="103"/>
        <end position="426"/>
    </location>
</feature>
<dbReference type="InterPro" id="IPR041704">
    <property type="entry name" value="CFLE_GH18"/>
</dbReference>
<dbReference type="SUPFAM" id="SSF54106">
    <property type="entry name" value="LysM domain"/>
    <property type="match status" value="2"/>
</dbReference>
<dbReference type="Proteomes" id="UP000182062">
    <property type="component" value="Unassembled WGS sequence"/>
</dbReference>
<dbReference type="CDD" id="cd02874">
    <property type="entry name" value="GH18_CFLE_spore_hydrolase"/>
    <property type="match status" value="1"/>
</dbReference>
<dbReference type="EMBL" id="MINN01000076">
    <property type="protein sequence ID" value="OIU71605.1"/>
    <property type="molecule type" value="Genomic_DNA"/>
</dbReference>
<dbReference type="CDD" id="cd00118">
    <property type="entry name" value="LysM"/>
    <property type="match status" value="2"/>
</dbReference>
<dbReference type="GO" id="GO:0012505">
    <property type="term" value="C:endomembrane system"/>
    <property type="evidence" value="ECO:0007669"/>
    <property type="project" value="TreeGrafter"/>
</dbReference>
<dbReference type="InterPro" id="IPR011583">
    <property type="entry name" value="Chitinase_II/V-like_cat"/>
</dbReference>
<evidence type="ECO:0000313" key="6">
    <source>
        <dbReference type="Proteomes" id="UP000182062"/>
    </source>
</evidence>
<reference evidence="5 6" key="1">
    <citation type="submission" date="2016-09" db="EMBL/GenBank/DDBJ databases">
        <title>Bacillus aquimaris SAMM genome sequence reveals colonization and biosurfactant production capacities.</title>
        <authorList>
            <person name="Waghmode S.R."/>
            <person name="Suryavanshi M.V."/>
        </authorList>
    </citation>
    <scope>NUCLEOTIDE SEQUENCE [LARGE SCALE GENOMIC DNA]</scope>
    <source>
        <strain evidence="5 6">SAMM</strain>
    </source>
</reference>
<dbReference type="SUPFAM" id="SSF51445">
    <property type="entry name" value="(Trans)glycosidases"/>
    <property type="match status" value="1"/>
</dbReference>
<dbReference type="RefSeq" id="WP_071618333.1">
    <property type="nucleotide sequence ID" value="NZ_MINN01000076.1"/>
</dbReference>
<dbReference type="InterPro" id="IPR036779">
    <property type="entry name" value="LysM_dom_sf"/>
</dbReference>
<dbReference type="PROSITE" id="PS51910">
    <property type="entry name" value="GH18_2"/>
    <property type="match status" value="1"/>
</dbReference>
<dbReference type="PROSITE" id="PS51782">
    <property type="entry name" value="LYSM"/>
    <property type="match status" value="2"/>
</dbReference>
<sequence length="426" mass="48231">MQIHVVRPNQSLFGIAQAYGSTVKDIVEANELPNPNNLVVGQSLVIPIVGSFYYVQPGDSLWGISQKVGVPYQELARVNGISPNVPLQVNQRLYVPQKPKVRAEFNAYVEPYGKEVAPNLEESAKEAAPYLTYLAPFSFQAKRDGTLQEPPMGNLLQTGKDNGNVLMMAITNQENGQFNDELGRILLNDMAIQDKFLNNVVQTAKKYGFRDIHFDFEYLRPQDREAYNRFLRKAKQRFNQEGWLLSTALAPKTSADQKGKWYEAHDYKAHGEIVDFVVIMTYEWGYSGGPSMPVSPIGPVRDVIEYALTEMPASKIMMGQNLYGYDWTLPFEPGTTAKAVSPQQAIQIATANNVPIEYDEKAQAPFFKYSADGNDHEVWFEDARSIQAKFDLMKELKLRGMSYWKLGLSFPQNWLLITDNFNVVKR</sequence>
<dbReference type="Gene3D" id="3.20.20.80">
    <property type="entry name" value="Glycosidases"/>
    <property type="match status" value="1"/>
</dbReference>